<name>A0A1G2SZP9_9BACT</name>
<comment type="caution">
    <text evidence="1">The sequence shown here is derived from an EMBL/GenBank/DDBJ whole genome shotgun (WGS) entry which is preliminary data.</text>
</comment>
<dbReference type="AlphaFoldDB" id="A0A1G2SZP9"/>
<accession>A0A1G2SZP9</accession>
<proteinExistence type="predicted"/>
<protein>
    <submittedName>
        <fullName evidence="1">Uncharacterized protein</fullName>
    </submittedName>
</protein>
<organism evidence="1 2">
    <name type="scientific">Candidatus Zambryskibacteria bacterium RIFCSPHIGHO2_01_FULL_46_25</name>
    <dbReference type="NCBI Taxonomy" id="1802738"/>
    <lineage>
        <taxon>Bacteria</taxon>
        <taxon>Candidatus Zambryskiibacteriota</taxon>
    </lineage>
</organism>
<sequence length="152" mass="17209">MRLKISLVVEEEVMIPQNESPVLQNPGLFGNKSEVVAKTVNFLRCGCPSVQLISGNPYSEQLAKDMLDKFQGMFSSLQKPGEQFEIQAPSGRWSQESIITITRIVASDRTIPPHPNLIEIEQAAIKQTLERGPWTQEEAARVLKDFRMKIKW</sequence>
<dbReference type="Proteomes" id="UP000178107">
    <property type="component" value="Unassembled WGS sequence"/>
</dbReference>
<gene>
    <name evidence="1" type="ORF">A2838_01895</name>
</gene>
<reference evidence="1 2" key="1">
    <citation type="journal article" date="2016" name="Nat. Commun.">
        <title>Thousands of microbial genomes shed light on interconnected biogeochemical processes in an aquifer system.</title>
        <authorList>
            <person name="Anantharaman K."/>
            <person name="Brown C.T."/>
            <person name="Hug L.A."/>
            <person name="Sharon I."/>
            <person name="Castelle C.J."/>
            <person name="Probst A.J."/>
            <person name="Thomas B.C."/>
            <person name="Singh A."/>
            <person name="Wilkins M.J."/>
            <person name="Karaoz U."/>
            <person name="Brodie E.L."/>
            <person name="Williams K.H."/>
            <person name="Hubbard S.S."/>
            <person name="Banfield J.F."/>
        </authorList>
    </citation>
    <scope>NUCLEOTIDE SEQUENCE [LARGE SCALE GENOMIC DNA]</scope>
</reference>
<dbReference type="EMBL" id="MHVH01000005">
    <property type="protein sequence ID" value="OHA90332.1"/>
    <property type="molecule type" value="Genomic_DNA"/>
</dbReference>
<evidence type="ECO:0000313" key="1">
    <source>
        <dbReference type="EMBL" id="OHA90332.1"/>
    </source>
</evidence>
<evidence type="ECO:0000313" key="2">
    <source>
        <dbReference type="Proteomes" id="UP000178107"/>
    </source>
</evidence>